<dbReference type="FunFam" id="2.40.50.140:FF:000009">
    <property type="entry name" value="Elongation factor P"/>
    <property type="match status" value="1"/>
</dbReference>
<dbReference type="InterPro" id="IPR015365">
    <property type="entry name" value="Elong-fact-P_C"/>
</dbReference>
<dbReference type="PROSITE" id="PS01275">
    <property type="entry name" value="EFP"/>
    <property type="match status" value="1"/>
</dbReference>
<dbReference type="CDD" id="cd04470">
    <property type="entry name" value="S1_EF-P_repeat_1"/>
    <property type="match status" value="1"/>
</dbReference>
<protein>
    <recommendedName>
        <fullName evidence="7 8">Elongation factor P</fullName>
        <shortName evidence="7">EF-P</shortName>
    </recommendedName>
</protein>
<evidence type="ECO:0000259" key="11">
    <source>
        <dbReference type="SMART" id="SM01185"/>
    </source>
</evidence>
<comment type="caution">
    <text evidence="12">The sequence shown here is derived from an EMBL/GenBank/DDBJ whole genome shotgun (WGS) entry which is preliminary data.</text>
</comment>
<evidence type="ECO:0000256" key="4">
    <source>
        <dbReference type="ARBA" id="ARBA00022490"/>
    </source>
</evidence>
<dbReference type="NCBIfam" id="TIGR00038">
    <property type="entry name" value="efp"/>
    <property type="match status" value="1"/>
</dbReference>
<keyword evidence="5 7" id="KW-0251">Elongation factor</keyword>
<name>A0A7C1NC84_UNCW3</name>
<dbReference type="InterPro" id="IPR013185">
    <property type="entry name" value="Transl_elong_KOW-like"/>
</dbReference>
<dbReference type="InterPro" id="IPR020599">
    <property type="entry name" value="Transl_elong_fac_P/YeiP"/>
</dbReference>
<evidence type="ECO:0000313" key="12">
    <source>
        <dbReference type="EMBL" id="HEA87063.1"/>
    </source>
</evidence>
<organism evidence="12">
    <name type="scientific">candidate division WOR-3 bacterium</name>
    <dbReference type="NCBI Taxonomy" id="2052148"/>
    <lineage>
        <taxon>Bacteria</taxon>
        <taxon>Bacteria division WOR-3</taxon>
    </lineage>
</organism>
<dbReference type="GO" id="GO:0003746">
    <property type="term" value="F:translation elongation factor activity"/>
    <property type="evidence" value="ECO:0007669"/>
    <property type="project" value="UniProtKB-UniRule"/>
</dbReference>
<evidence type="ECO:0000256" key="9">
    <source>
        <dbReference type="RuleBase" id="RU004389"/>
    </source>
</evidence>
<dbReference type="InterPro" id="IPR001059">
    <property type="entry name" value="Transl_elong_P/YeiP_cen"/>
</dbReference>
<keyword evidence="6 7" id="KW-0648">Protein biosynthesis</keyword>
<comment type="function">
    <text evidence="7">Involved in peptide bond synthesis. Stimulates efficient translation and peptide-bond synthesis on native or reconstituted 70S ribosomes in vitro. Probably functions indirectly by altering the affinity of the ribosome for aminoacyl-tRNA, thus increasing their reactivity as acceptors for peptidyl transferase.</text>
</comment>
<gene>
    <name evidence="7 12" type="primary">efp</name>
    <name evidence="12" type="ORF">ENP94_03525</name>
    <name evidence="13" type="ORF">ENS16_04105</name>
</gene>
<dbReference type="HAMAP" id="MF_00141">
    <property type="entry name" value="EF_P"/>
    <property type="match status" value="1"/>
</dbReference>
<evidence type="ECO:0000256" key="2">
    <source>
        <dbReference type="ARBA" id="ARBA00004815"/>
    </source>
</evidence>
<feature type="domain" description="Elongation factor P C-terminal" evidence="10">
    <location>
        <begin position="129"/>
        <end position="184"/>
    </location>
</feature>
<dbReference type="AlphaFoldDB" id="A0A7C1NC84"/>
<dbReference type="FunFam" id="2.40.50.140:FF:000004">
    <property type="entry name" value="Elongation factor P"/>
    <property type="match status" value="1"/>
</dbReference>
<dbReference type="InterPro" id="IPR008991">
    <property type="entry name" value="Translation_prot_SH3-like_sf"/>
</dbReference>
<dbReference type="InterPro" id="IPR014722">
    <property type="entry name" value="Rib_uL2_dom2"/>
</dbReference>
<dbReference type="Gene3D" id="2.40.50.140">
    <property type="entry name" value="Nucleic acid-binding proteins"/>
    <property type="match status" value="2"/>
</dbReference>
<evidence type="ECO:0000256" key="6">
    <source>
        <dbReference type="ARBA" id="ARBA00022917"/>
    </source>
</evidence>
<dbReference type="PIRSF" id="PIRSF005901">
    <property type="entry name" value="EF-P"/>
    <property type="match status" value="1"/>
</dbReference>
<dbReference type="EMBL" id="DSTU01000005">
    <property type="protein sequence ID" value="HFJ53854.1"/>
    <property type="molecule type" value="Genomic_DNA"/>
</dbReference>
<dbReference type="Pfam" id="PF09285">
    <property type="entry name" value="Elong-fact-P_C"/>
    <property type="match status" value="1"/>
</dbReference>
<dbReference type="PANTHER" id="PTHR30053:SF12">
    <property type="entry name" value="ELONGATION FACTOR P (EF-P) FAMILY PROTEIN"/>
    <property type="match status" value="1"/>
</dbReference>
<dbReference type="InterPro" id="IPR011768">
    <property type="entry name" value="Transl_elongation_fac_P"/>
</dbReference>
<dbReference type="Pfam" id="PF08207">
    <property type="entry name" value="EFP_N"/>
    <property type="match status" value="1"/>
</dbReference>
<comment type="similarity">
    <text evidence="3 7 9">Belongs to the elongation factor P family.</text>
</comment>
<evidence type="ECO:0000256" key="3">
    <source>
        <dbReference type="ARBA" id="ARBA00009479"/>
    </source>
</evidence>
<dbReference type="InterPro" id="IPR013852">
    <property type="entry name" value="Transl_elong_P/YeiP_CS"/>
</dbReference>
<evidence type="ECO:0000256" key="7">
    <source>
        <dbReference type="HAMAP-Rule" id="MF_00141"/>
    </source>
</evidence>
<dbReference type="GO" id="GO:0005829">
    <property type="term" value="C:cytosol"/>
    <property type="evidence" value="ECO:0007669"/>
    <property type="project" value="UniProtKB-ARBA"/>
</dbReference>
<dbReference type="SMART" id="SM00841">
    <property type="entry name" value="Elong-fact-P_C"/>
    <property type="match status" value="1"/>
</dbReference>
<dbReference type="Pfam" id="PF01132">
    <property type="entry name" value="EFP"/>
    <property type="match status" value="1"/>
</dbReference>
<dbReference type="CDD" id="cd05794">
    <property type="entry name" value="S1_EF-P_repeat_2"/>
    <property type="match status" value="1"/>
</dbReference>
<dbReference type="PANTHER" id="PTHR30053">
    <property type="entry name" value="ELONGATION FACTOR P"/>
    <property type="match status" value="1"/>
</dbReference>
<reference evidence="12" key="1">
    <citation type="journal article" date="2020" name="mSystems">
        <title>Genome- and Community-Level Interaction Insights into Carbon Utilization and Element Cycling Functions of Hydrothermarchaeota in Hydrothermal Sediment.</title>
        <authorList>
            <person name="Zhou Z."/>
            <person name="Liu Y."/>
            <person name="Xu W."/>
            <person name="Pan J."/>
            <person name="Luo Z.H."/>
            <person name="Li M."/>
        </authorList>
    </citation>
    <scope>NUCLEOTIDE SEQUENCE [LARGE SCALE GENOMIC DNA]</scope>
    <source>
        <strain evidence="12">SpSt-265</strain>
        <strain evidence="13">SpSt-465</strain>
    </source>
</reference>
<feature type="domain" description="Translation elongation factor P/YeiP central" evidence="11">
    <location>
        <begin position="67"/>
        <end position="121"/>
    </location>
</feature>
<evidence type="ECO:0000256" key="8">
    <source>
        <dbReference type="NCBIfam" id="TIGR00038"/>
    </source>
</evidence>
<comment type="pathway">
    <text evidence="2 7">Protein biosynthesis; polypeptide chain elongation.</text>
</comment>
<evidence type="ECO:0000256" key="1">
    <source>
        <dbReference type="ARBA" id="ARBA00004496"/>
    </source>
</evidence>
<dbReference type="EMBL" id="DSLG01000004">
    <property type="protein sequence ID" value="HEA87063.1"/>
    <property type="molecule type" value="Genomic_DNA"/>
</dbReference>
<evidence type="ECO:0000259" key="10">
    <source>
        <dbReference type="SMART" id="SM00841"/>
    </source>
</evidence>
<dbReference type="SUPFAM" id="SSF50104">
    <property type="entry name" value="Translation proteins SH3-like domain"/>
    <property type="match status" value="1"/>
</dbReference>
<sequence>MVTPNDFRTGLLIKYNNEIYEVLSYARTRTAQRRARVLTKMRNIRTGALIEESFESEIKLETVEMERRKGQFLYADDTGYHFMDMETYDQFALKREVLGDKVYYLTEGVEVEIGYIEGVPMLIEPPIFIVLEVVDTEPNYRGDTATGGGKPAKLSTGLVVDVPFFIKVGDRVRIDTRTNTYVERA</sequence>
<dbReference type="SMART" id="SM01185">
    <property type="entry name" value="EFP"/>
    <property type="match status" value="1"/>
</dbReference>
<dbReference type="InterPro" id="IPR012340">
    <property type="entry name" value="NA-bd_OB-fold"/>
</dbReference>
<accession>A0A7C1NC84</accession>
<dbReference type="UniPathway" id="UPA00345"/>
<evidence type="ECO:0000256" key="5">
    <source>
        <dbReference type="ARBA" id="ARBA00022768"/>
    </source>
</evidence>
<proteinExistence type="inferred from homology"/>
<comment type="subcellular location">
    <subcellularLocation>
        <location evidence="1 7">Cytoplasm</location>
    </subcellularLocation>
</comment>
<dbReference type="NCBIfam" id="NF001810">
    <property type="entry name" value="PRK00529.1"/>
    <property type="match status" value="1"/>
</dbReference>
<evidence type="ECO:0000313" key="13">
    <source>
        <dbReference type="EMBL" id="HFJ53854.1"/>
    </source>
</evidence>
<keyword evidence="4 7" id="KW-0963">Cytoplasm</keyword>
<dbReference type="Gene3D" id="2.30.30.30">
    <property type="match status" value="1"/>
</dbReference>
<dbReference type="SUPFAM" id="SSF50249">
    <property type="entry name" value="Nucleic acid-binding proteins"/>
    <property type="match status" value="2"/>
</dbReference>
<dbReference type="GO" id="GO:0043043">
    <property type="term" value="P:peptide biosynthetic process"/>
    <property type="evidence" value="ECO:0007669"/>
    <property type="project" value="InterPro"/>
</dbReference>